<sequence length="205" mass="22829">MRRLARRLFTLCSLLLSLVICAMWIRSHRSGDSWERSNGRYYGLRSLDGVVAFGTYPRPRQLYPLTSSGPPRWEDTSPAGFRPFGFAAGDLRFSERVTDVPAWDPPAGLTLSAGTAHPASWVTYTGYNGWFVQAPYWCILAATVFLPAVYTSRSWWVRRRRRLSRLCLACGYDLRASPDRCPECGAAAVMGLTTAPSRAAPDEAA</sequence>
<evidence type="ECO:0000313" key="2">
    <source>
        <dbReference type="EMBL" id="CAA9586320.1"/>
    </source>
</evidence>
<gene>
    <name evidence="2" type="ORF">AVDCRST_MAG88-3997</name>
</gene>
<organism evidence="2">
    <name type="scientific">uncultured Thermomicrobiales bacterium</name>
    <dbReference type="NCBI Taxonomy" id="1645740"/>
    <lineage>
        <taxon>Bacteria</taxon>
        <taxon>Pseudomonadati</taxon>
        <taxon>Thermomicrobiota</taxon>
        <taxon>Thermomicrobia</taxon>
        <taxon>Thermomicrobiales</taxon>
        <taxon>environmental samples</taxon>
    </lineage>
</organism>
<name>A0A6J4VVQ1_9BACT</name>
<evidence type="ECO:0000256" key="1">
    <source>
        <dbReference type="SAM" id="Phobius"/>
    </source>
</evidence>
<keyword evidence="1" id="KW-1133">Transmembrane helix</keyword>
<feature type="transmembrane region" description="Helical" evidence="1">
    <location>
        <begin position="134"/>
        <end position="156"/>
    </location>
</feature>
<dbReference type="AlphaFoldDB" id="A0A6J4VVQ1"/>
<keyword evidence="1" id="KW-0812">Transmembrane</keyword>
<dbReference type="EMBL" id="CADCWM010000987">
    <property type="protein sequence ID" value="CAA9586320.1"/>
    <property type="molecule type" value="Genomic_DNA"/>
</dbReference>
<keyword evidence="1" id="KW-0472">Membrane</keyword>
<accession>A0A6J4VVQ1</accession>
<reference evidence="2" key="1">
    <citation type="submission" date="2020-02" db="EMBL/GenBank/DDBJ databases">
        <authorList>
            <person name="Meier V. D."/>
        </authorList>
    </citation>
    <scope>NUCLEOTIDE SEQUENCE</scope>
    <source>
        <strain evidence="2">AVDCRST_MAG88</strain>
    </source>
</reference>
<proteinExistence type="predicted"/>
<protein>
    <submittedName>
        <fullName evidence="2">Uncharacterized protein</fullName>
    </submittedName>
</protein>